<feature type="region of interest" description="Disordered" evidence="1">
    <location>
        <begin position="169"/>
        <end position="221"/>
    </location>
</feature>
<dbReference type="Proteomes" id="UP001576774">
    <property type="component" value="Unassembled WGS sequence"/>
</dbReference>
<dbReference type="RefSeq" id="WP_413271663.1">
    <property type="nucleotide sequence ID" value="NZ_JBHFNQ010000130.1"/>
</dbReference>
<evidence type="ECO:0000313" key="4">
    <source>
        <dbReference type="EMBL" id="MFB2878595.1"/>
    </source>
</evidence>
<keyword evidence="2" id="KW-0812">Transmembrane</keyword>
<organism evidence="4 5">
    <name type="scientific">Floridaenema aerugineum BLCC-F46</name>
    <dbReference type="NCBI Taxonomy" id="3153654"/>
    <lineage>
        <taxon>Bacteria</taxon>
        <taxon>Bacillati</taxon>
        <taxon>Cyanobacteriota</taxon>
        <taxon>Cyanophyceae</taxon>
        <taxon>Oscillatoriophycideae</taxon>
        <taxon>Aerosakkonematales</taxon>
        <taxon>Aerosakkonemataceae</taxon>
        <taxon>Floridanema</taxon>
        <taxon>Floridanema aerugineum</taxon>
    </lineage>
</organism>
<keyword evidence="2" id="KW-1133">Transmembrane helix</keyword>
<reference evidence="4 5" key="1">
    <citation type="submission" date="2024-09" db="EMBL/GenBank/DDBJ databases">
        <title>Floridaenema gen nov. (Aerosakkonemataceae, Aerosakkonematales ord. nov., Cyanobacteria) from benthic tropical and subtropical fresh waters, with the description of four new species.</title>
        <authorList>
            <person name="Moretto J.A."/>
            <person name="Berthold D.E."/>
            <person name="Lefler F.W."/>
            <person name="Huang I.-S."/>
            <person name="Laughinghouse H. IV."/>
        </authorList>
    </citation>
    <scope>NUCLEOTIDE SEQUENCE [LARGE SCALE GENOMIC DNA]</scope>
    <source>
        <strain evidence="4 5">BLCC-F46</strain>
    </source>
</reference>
<sequence length="304" mass="33036">MNILTTEQGEKLREIGSYLRRLRKEQSISLDEVAANTYIRASLLKALEEGKQESLPEPVYIQGFIRRYADFLDLDGNALAMTFPIELAPINLSDQLLDAEVIGGKKYDVNNDAESAKEDSATSTEKFSLPSLPEEFSIPSIPYLPYILSVTLIAVAGILYLLNRPQTSPSVVHNKPSSTVEQKQVENTLAPVTPKSNPDSPTISTPSPTPAQPVAATPENTAPNTPIQVSAQFQDDSWMRVTVDGKVEFEGVISKGTQQSWTAKERIVIRAGNAGGVLVSVNNQEAKALGEPGQVAQVTFTPEQ</sequence>
<dbReference type="SUPFAM" id="SSF47413">
    <property type="entry name" value="lambda repressor-like DNA-binding domains"/>
    <property type="match status" value="1"/>
</dbReference>
<keyword evidence="5" id="KW-1185">Reference proteome</keyword>
<dbReference type="PANTHER" id="PTHR34475">
    <property type="match status" value="1"/>
</dbReference>
<evidence type="ECO:0000313" key="5">
    <source>
        <dbReference type="Proteomes" id="UP001576774"/>
    </source>
</evidence>
<proteinExistence type="predicted"/>
<keyword evidence="2" id="KW-0472">Membrane</keyword>
<evidence type="ECO:0000256" key="1">
    <source>
        <dbReference type="SAM" id="MobiDB-lite"/>
    </source>
</evidence>
<dbReference type="InterPro" id="IPR010982">
    <property type="entry name" value="Lambda_DNA-bd_dom_sf"/>
</dbReference>
<protein>
    <submittedName>
        <fullName evidence="4">Helix-turn-helix domain-containing protein</fullName>
    </submittedName>
</protein>
<dbReference type="InterPro" id="IPR025194">
    <property type="entry name" value="RodZ-like_C"/>
</dbReference>
<name>A0ABV4X723_9CYAN</name>
<feature type="transmembrane region" description="Helical" evidence="2">
    <location>
        <begin position="143"/>
        <end position="162"/>
    </location>
</feature>
<dbReference type="PANTHER" id="PTHR34475:SF1">
    <property type="entry name" value="CYTOSKELETON PROTEIN RODZ"/>
    <property type="match status" value="1"/>
</dbReference>
<evidence type="ECO:0000259" key="3">
    <source>
        <dbReference type="Pfam" id="PF13464"/>
    </source>
</evidence>
<feature type="compositionally biased region" description="Polar residues" evidence="1">
    <location>
        <begin position="169"/>
        <end position="187"/>
    </location>
</feature>
<evidence type="ECO:0000256" key="2">
    <source>
        <dbReference type="SAM" id="Phobius"/>
    </source>
</evidence>
<accession>A0ABV4X723</accession>
<dbReference type="Pfam" id="PF13413">
    <property type="entry name" value="HTH_25"/>
    <property type="match status" value="1"/>
</dbReference>
<dbReference type="EMBL" id="JBHFNQ010000130">
    <property type="protein sequence ID" value="MFB2878595.1"/>
    <property type="molecule type" value="Genomic_DNA"/>
</dbReference>
<gene>
    <name evidence="4" type="ORF">ACE1CC_17235</name>
</gene>
<dbReference type="CDD" id="cd00093">
    <property type="entry name" value="HTH_XRE"/>
    <property type="match status" value="1"/>
</dbReference>
<dbReference type="Pfam" id="PF13464">
    <property type="entry name" value="RodZ_C"/>
    <property type="match status" value="1"/>
</dbReference>
<feature type="domain" description="Cytoskeleton protein RodZ-like C-terminal" evidence="3">
    <location>
        <begin position="232"/>
        <end position="299"/>
    </location>
</feature>
<dbReference type="InterPro" id="IPR050400">
    <property type="entry name" value="Bact_Cytoskel_RodZ"/>
</dbReference>
<comment type="caution">
    <text evidence="4">The sequence shown here is derived from an EMBL/GenBank/DDBJ whole genome shotgun (WGS) entry which is preliminary data.</text>
</comment>
<dbReference type="Gene3D" id="1.10.260.40">
    <property type="entry name" value="lambda repressor-like DNA-binding domains"/>
    <property type="match status" value="1"/>
</dbReference>
<dbReference type="InterPro" id="IPR001387">
    <property type="entry name" value="Cro/C1-type_HTH"/>
</dbReference>